<dbReference type="InterPro" id="IPR050584">
    <property type="entry name" value="Cholesterol_7-desaturase"/>
</dbReference>
<dbReference type="RefSeq" id="WP_190025190.1">
    <property type="nucleotide sequence ID" value="NZ_BMUT01000019.1"/>
</dbReference>
<dbReference type="SUPFAM" id="SSF50022">
    <property type="entry name" value="ISP domain"/>
    <property type="match status" value="1"/>
</dbReference>
<dbReference type="InterPro" id="IPR017941">
    <property type="entry name" value="Rieske_2Fe-2S"/>
</dbReference>
<evidence type="ECO:0000259" key="21">
    <source>
        <dbReference type="PROSITE" id="PS51296"/>
    </source>
</evidence>
<keyword evidence="13" id="KW-0753">Steroid metabolism</keyword>
<dbReference type="Pfam" id="PF19298">
    <property type="entry name" value="KshA_C"/>
    <property type="match status" value="1"/>
</dbReference>
<proteinExistence type="inferred from homology"/>
<name>A0ABQ2Z9H4_9ACTN</name>
<evidence type="ECO:0000313" key="22">
    <source>
        <dbReference type="EMBL" id="GGY07715.1"/>
    </source>
</evidence>
<evidence type="ECO:0000256" key="20">
    <source>
        <dbReference type="ARBA" id="ARBA00049548"/>
    </source>
</evidence>
<dbReference type="PROSITE" id="PS51296">
    <property type="entry name" value="RIESKE"/>
    <property type="match status" value="1"/>
</dbReference>
<dbReference type="EC" id="1.14.19.21" evidence="16"/>
<feature type="domain" description="Rieske" evidence="21">
    <location>
        <begin position="12"/>
        <end position="114"/>
    </location>
</feature>
<keyword evidence="8" id="KW-1133">Transmembrane helix</keyword>
<protein>
    <recommendedName>
        <fullName evidence="16">cholesterol 7-desaturase</fullName>
        <ecNumber evidence="16">1.14.19.21</ecNumber>
    </recommendedName>
    <alternativeName>
        <fullName evidence="17">Rieske-type oxygenase</fullName>
    </alternativeName>
</protein>
<dbReference type="CDD" id="cd03469">
    <property type="entry name" value="Rieske_RO_Alpha_N"/>
    <property type="match status" value="1"/>
</dbReference>
<comment type="catalytic activity">
    <reaction evidence="19">
        <text>cholesterol + NADH + O2 + H(+) = 7-dehydrocholesterol + NAD(+) + 2 H2O</text>
        <dbReference type="Rhea" id="RHEA:51644"/>
        <dbReference type="ChEBI" id="CHEBI:15377"/>
        <dbReference type="ChEBI" id="CHEBI:15378"/>
        <dbReference type="ChEBI" id="CHEBI:15379"/>
        <dbReference type="ChEBI" id="CHEBI:16113"/>
        <dbReference type="ChEBI" id="CHEBI:17759"/>
        <dbReference type="ChEBI" id="CHEBI:57540"/>
        <dbReference type="ChEBI" id="CHEBI:57945"/>
        <dbReference type="EC" id="1.14.19.21"/>
    </reaction>
    <physiologicalReaction direction="left-to-right" evidence="19">
        <dbReference type="Rhea" id="RHEA:51645"/>
    </physiologicalReaction>
</comment>
<evidence type="ECO:0000256" key="19">
    <source>
        <dbReference type="ARBA" id="ARBA00047853"/>
    </source>
</evidence>
<keyword evidence="7" id="KW-0442">Lipid degradation</keyword>
<gene>
    <name evidence="22" type="ORF">GCM10010324_63200</name>
</gene>
<evidence type="ECO:0000256" key="12">
    <source>
        <dbReference type="ARBA" id="ARBA00023136"/>
    </source>
</evidence>
<accession>A0ABQ2Z9H4</accession>
<dbReference type="Pfam" id="PF00355">
    <property type="entry name" value="Rieske"/>
    <property type="match status" value="1"/>
</dbReference>
<keyword evidence="6" id="KW-0479">Metal-binding</keyword>
<dbReference type="InterPro" id="IPR036922">
    <property type="entry name" value="Rieske_2Fe-2S_sf"/>
</dbReference>
<evidence type="ECO:0000256" key="4">
    <source>
        <dbReference type="ARBA" id="ARBA00022692"/>
    </source>
</evidence>
<evidence type="ECO:0000256" key="15">
    <source>
        <dbReference type="ARBA" id="ARBA00025729"/>
    </source>
</evidence>
<keyword evidence="11" id="KW-0411">Iron-sulfur</keyword>
<comment type="caution">
    <text evidence="22">The sequence shown here is derived from an EMBL/GenBank/DDBJ whole genome shotgun (WGS) entry which is preliminary data.</text>
</comment>
<dbReference type="InterPro" id="IPR045605">
    <property type="entry name" value="KshA-like_C"/>
</dbReference>
<evidence type="ECO:0000256" key="16">
    <source>
        <dbReference type="ARBA" id="ARBA00026095"/>
    </source>
</evidence>
<reference evidence="23" key="1">
    <citation type="journal article" date="2019" name="Int. J. Syst. Evol. Microbiol.">
        <title>The Global Catalogue of Microorganisms (GCM) 10K type strain sequencing project: providing services to taxonomists for standard genome sequencing and annotation.</title>
        <authorList>
            <consortium name="The Broad Institute Genomics Platform"/>
            <consortium name="The Broad Institute Genome Sequencing Center for Infectious Disease"/>
            <person name="Wu L."/>
            <person name="Ma J."/>
        </authorList>
    </citation>
    <scope>NUCLEOTIDE SEQUENCE [LARGE SCALE GENOMIC DNA]</scope>
    <source>
        <strain evidence="23">JCM 4586</strain>
    </source>
</reference>
<comment type="pathway">
    <text evidence="3">Hormone biosynthesis.</text>
</comment>
<comment type="pathway">
    <text evidence="14">Steroid hormone biosynthesis; dafachronic acid biosynthesis.</text>
</comment>
<keyword evidence="23" id="KW-1185">Reference proteome</keyword>
<keyword evidence="13" id="KW-0443">Lipid metabolism</keyword>
<evidence type="ECO:0000256" key="13">
    <source>
        <dbReference type="ARBA" id="ARBA00023221"/>
    </source>
</evidence>
<dbReference type="EMBL" id="BMUT01000019">
    <property type="protein sequence ID" value="GGY07715.1"/>
    <property type="molecule type" value="Genomic_DNA"/>
</dbReference>
<evidence type="ECO:0000256" key="1">
    <source>
        <dbReference type="ARBA" id="ARBA00001962"/>
    </source>
</evidence>
<comment type="catalytic activity">
    <reaction evidence="20">
        <text>cholesterol + NADPH + O2 + H(+) = 7-dehydrocholesterol + NADP(+) + 2 H2O</text>
        <dbReference type="Rhea" id="RHEA:45024"/>
        <dbReference type="ChEBI" id="CHEBI:15377"/>
        <dbReference type="ChEBI" id="CHEBI:15378"/>
        <dbReference type="ChEBI" id="CHEBI:15379"/>
        <dbReference type="ChEBI" id="CHEBI:16113"/>
        <dbReference type="ChEBI" id="CHEBI:17759"/>
        <dbReference type="ChEBI" id="CHEBI:57783"/>
        <dbReference type="ChEBI" id="CHEBI:58349"/>
        <dbReference type="EC" id="1.14.19.21"/>
    </reaction>
    <physiologicalReaction direction="left-to-right" evidence="20">
        <dbReference type="Rhea" id="RHEA:45025"/>
    </physiologicalReaction>
</comment>
<evidence type="ECO:0000256" key="3">
    <source>
        <dbReference type="ARBA" id="ARBA00004972"/>
    </source>
</evidence>
<evidence type="ECO:0000256" key="5">
    <source>
        <dbReference type="ARBA" id="ARBA00022714"/>
    </source>
</evidence>
<comment type="subunit">
    <text evidence="18">Homotrimer. The two-component system 3-ketosteroid-9-alpha-monooxygenase is composed of an oxygenase component KshA and a reductase component KshB.</text>
</comment>
<evidence type="ECO:0000256" key="14">
    <source>
        <dbReference type="ARBA" id="ARBA00025712"/>
    </source>
</evidence>
<evidence type="ECO:0000256" key="8">
    <source>
        <dbReference type="ARBA" id="ARBA00022989"/>
    </source>
</evidence>
<comment type="subcellular location">
    <subcellularLocation>
        <location evidence="2">Membrane</location>
    </subcellularLocation>
</comment>
<dbReference type="PANTHER" id="PTHR21266:SF32">
    <property type="entry name" value="CHOLESTEROL 7-DESATURASE NVD"/>
    <property type="match status" value="1"/>
</dbReference>
<keyword evidence="4" id="KW-0812">Transmembrane</keyword>
<dbReference type="Gene3D" id="3.90.380.10">
    <property type="entry name" value="Naphthalene 1,2-dioxygenase Alpha Subunit, Chain A, domain 1"/>
    <property type="match status" value="1"/>
</dbReference>
<evidence type="ECO:0000256" key="18">
    <source>
        <dbReference type="ARBA" id="ARBA00046982"/>
    </source>
</evidence>
<evidence type="ECO:0000256" key="2">
    <source>
        <dbReference type="ARBA" id="ARBA00004370"/>
    </source>
</evidence>
<keyword evidence="5" id="KW-0001">2Fe-2S</keyword>
<evidence type="ECO:0000256" key="6">
    <source>
        <dbReference type="ARBA" id="ARBA00022723"/>
    </source>
</evidence>
<dbReference type="Proteomes" id="UP000659223">
    <property type="component" value="Unassembled WGS sequence"/>
</dbReference>
<keyword evidence="9" id="KW-0560">Oxidoreductase</keyword>
<comment type="similarity">
    <text evidence="15">Belongs to the cholesterol 7-desaturase family.</text>
</comment>
<evidence type="ECO:0000256" key="10">
    <source>
        <dbReference type="ARBA" id="ARBA00023004"/>
    </source>
</evidence>
<organism evidence="22 23">
    <name type="scientific">Streptomyces hiroshimensis</name>
    <dbReference type="NCBI Taxonomy" id="66424"/>
    <lineage>
        <taxon>Bacteria</taxon>
        <taxon>Bacillati</taxon>
        <taxon>Actinomycetota</taxon>
        <taxon>Actinomycetes</taxon>
        <taxon>Kitasatosporales</taxon>
        <taxon>Streptomycetaceae</taxon>
        <taxon>Streptomyces</taxon>
    </lineage>
</organism>
<keyword evidence="10" id="KW-0408">Iron</keyword>
<dbReference type="Gene3D" id="2.102.10.10">
    <property type="entry name" value="Rieske [2Fe-2S] iron-sulphur domain"/>
    <property type="match status" value="1"/>
</dbReference>
<evidence type="ECO:0000256" key="17">
    <source>
        <dbReference type="ARBA" id="ARBA00030944"/>
    </source>
</evidence>
<evidence type="ECO:0000256" key="9">
    <source>
        <dbReference type="ARBA" id="ARBA00023002"/>
    </source>
</evidence>
<dbReference type="SUPFAM" id="SSF55961">
    <property type="entry name" value="Bet v1-like"/>
    <property type="match status" value="1"/>
</dbReference>
<keyword evidence="12" id="KW-0472">Membrane</keyword>
<evidence type="ECO:0000256" key="11">
    <source>
        <dbReference type="ARBA" id="ARBA00023014"/>
    </source>
</evidence>
<sequence length="320" mass="35715">MTISQLPYPDGWFVVAFRDELPAGRVLTRRFMGEDVVLYRTRSGLVRAVRPFCPHLGAHLGHGGTVDGEDIVCPFHRFAYSPDGTCVRTEYGTPPPRARLTLREVREVDGALALWHHARGLPPAWEIPPSTPAAFSPAGHVVHTVVAHPQDVMENAIDTGHGRPVHRMDTEVRRIRCTGNTMEVDLSTSPAGVRSNGYLVANQVHYDLQVHGLGWLAARASIPKLRSCIRFWTMPTPVDPRHIELRIAVNVEEAAGIALPHWATKLLSKAFAPLINRDGSKDFPIWRHKTYIEHPKLAKGDGPIMEYRRWAGQFYSEASS</sequence>
<evidence type="ECO:0000256" key="7">
    <source>
        <dbReference type="ARBA" id="ARBA00022963"/>
    </source>
</evidence>
<comment type="cofactor">
    <cofactor evidence="1">
        <name>Fe cation</name>
        <dbReference type="ChEBI" id="CHEBI:24875"/>
    </cofactor>
</comment>
<evidence type="ECO:0000313" key="23">
    <source>
        <dbReference type="Proteomes" id="UP000659223"/>
    </source>
</evidence>
<dbReference type="PANTHER" id="PTHR21266">
    <property type="entry name" value="IRON-SULFUR DOMAIN CONTAINING PROTEIN"/>
    <property type="match status" value="1"/>
</dbReference>